<protein>
    <submittedName>
        <fullName evidence="1">Uncharacterized protein</fullName>
    </submittedName>
</protein>
<gene>
    <name evidence="1" type="ORF">DPCES_5017</name>
</gene>
<proteinExistence type="predicted"/>
<dbReference type="AlphaFoldDB" id="A0A098B7Q6"/>
<sequence>MLRIKTLADLKRLPTEKRFRSLTPGLGCYLKSFFLELYEAFSEDSGLEEFSLEPHGYFILMEKEEGFKLFCGEGKDCQAYNLLGSRVEYIERLSFEDGSQWLKLAVLEDHDVMMFYFLPTQNLSEEEQALLFAFEM</sequence>
<accession>A0A098B7Q6</accession>
<name>A0A098B7Q6_DESHA</name>
<dbReference type="EMBL" id="LK996017">
    <property type="protein sequence ID" value="CDX04903.1"/>
    <property type="molecule type" value="Genomic_DNA"/>
</dbReference>
<reference evidence="1" key="1">
    <citation type="submission" date="2014-07" db="EMBL/GenBank/DDBJ databases">
        <authorList>
            <person name="Hornung V.Bastian."/>
        </authorList>
    </citation>
    <scope>NUCLEOTIDE SEQUENCE</scope>
    <source>
        <strain evidence="1">PCE-S</strain>
    </source>
</reference>
<dbReference type="PATRIC" id="fig|49338.4.peg.5399"/>
<dbReference type="RefSeq" id="WP_208926510.1">
    <property type="nucleotide sequence ID" value="NZ_LK996017.1"/>
</dbReference>
<evidence type="ECO:0000313" key="1">
    <source>
        <dbReference type="EMBL" id="CDX04903.1"/>
    </source>
</evidence>
<organism evidence="1">
    <name type="scientific">Desulfitobacterium hafniense</name>
    <name type="common">Desulfitobacterium frappieri</name>
    <dbReference type="NCBI Taxonomy" id="49338"/>
    <lineage>
        <taxon>Bacteria</taxon>
        <taxon>Bacillati</taxon>
        <taxon>Bacillota</taxon>
        <taxon>Clostridia</taxon>
        <taxon>Eubacteriales</taxon>
        <taxon>Desulfitobacteriaceae</taxon>
        <taxon>Desulfitobacterium</taxon>
    </lineage>
</organism>